<evidence type="ECO:0000256" key="5">
    <source>
        <dbReference type="ARBA" id="ARBA00022642"/>
    </source>
</evidence>
<name>A0ABV8VXP1_9BACI</name>
<dbReference type="InterPro" id="IPR022412">
    <property type="entry name" value="Quinolinate_PRibosylTrfase_N"/>
</dbReference>
<comment type="catalytic activity">
    <reaction evidence="9">
        <text>nicotinate beta-D-ribonucleotide + CO2 + diphosphate = quinolinate + 5-phospho-alpha-D-ribose 1-diphosphate + 2 H(+)</text>
        <dbReference type="Rhea" id="RHEA:12733"/>
        <dbReference type="ChEBI" id="CHEBI:15378"/>
        <dbReference type="ChEBI" id="CHEBI:16526"/>
        <dbReference type="ChEBI" id="CHEBI:29959"/>
        <dbReference type="ChEBI" id="CHEBI:33019"/>
        <dbReference type="ChEBI" id="CHEBI:57502"/>
        <dbReference type="ChEBI" id="CHEBI:58017"/>
        <dbReference type="EC" id="2.4.2.19"/>
    </reaction>
</comment>
<evidence type="ECO:0000256" key="4">
    <source>
        <dbReference type="ARBA" id="ARBA00011944"/>
    </source>
</evidence>
<organism evidence="13 14">
    <name type="scientific">Gracilibacillus marinus</name>
    <dbReference type="NCBI Taxonomy" id="630535"/>
    <lineage>
        <taxon>Bacteria</taxon>
        <taxon>Bacillati</taxon>
        <taxon>Bacillota</taxon>
        <taxon>Bacilli</taxon>
        <taxon>Bacillales</taxon>
        <taxon>Bacillaceae</taxon>
        <taxon>Gracilibacillus</taxon>
    </lineage>
</organism>
<comment type="similarity">
    <text evidence="3 10">Belongs to the NadC/ModD family.</text>
</comment>
<dbReference type="InterPro" id="IPR004393">
    <property type="entry name" value="NadC"/>
</dbReference>
<gene>
    <name evidence="13" type="primary">nadC</name>
    <name evidence="13" type="ORF">ACFOZ1_11225</name>
</gene>
<reference evidence="14" key="1">
    <citation type="journal article" date="2019" name="Int. J. Syst. Evol. Microbiol.">
        <title>The Global Catalogue of Microorganisms (GCM) 10K type strain sequencing project: providing services to taxonomists for standard genome sequencing and annotation.</title>
        <authorList>
            <consortium name="The Broad Institute Genomics Platform"/>
            <consortium name="The Broad Institute Genome Sequencing Center for Infectious Disease"/>
            <person name="Wu L."/>
            <person name="Ma J."/>
        </authorList>
    </citation>
    <scope>NUCLEOTIDE SEQUENCE [LARGE SCALE GENOMIC DNA]</scope>
    <source>
        <strain evidence="14">KACC 14058</strain>
    </source>
</reference>
<keyword evidence="14" id="KW-1185">Reference proteome</keyword>
<comment type="function">
    <text evidence="1">Involved in the catabolism of quinolinic acid (QA).</text>
</comment>
<dbReference type="Pfam" id="PF02749">
    <property type="entry name" value="QRPTase_N"/>
    <property type="match status" value="1"/>
</dbReference>
<dbReference type="Proteomes" id="UP001595880">
    <property type="component" value="Unassembled WGS sequence"/>
</dbReference>
<dbReference type="PIRSF" id="PIRSF006250">
    <property type="entry name" value="NadC_ModD"/>
    <property type="match status" value="1"/>
</dbReference>
<dbReference type="InterPro" id="IPR037128">
    <property type="entry name" value="Quinolinate_PRibosylTase_N_sf"/>
</dbReference>
<evidence type="ECO:0000256" key="6">
    <source>
        <dbReference type="ARBA" id="ARBA00022676"/>
    </source>
</evidence>
<dbReference type="Gene3D" id="3.20.20.70">
    <property type="entry name" value="Aldolase class I"/>
    <property type="match status" value="1"/>
</dbReference>
<protein>
    <recommendedName>
        <fullName evidence="4">nicotinate-nucleotide diphosphorylase (carboxylating)</fullName>
        <ecNumber evidence="4">2.4.2.19</ecNumber>
    </recommendedName>
    <alternativeName>
        <fullName evidence="8">Quinolinate phosphoribosyltransferase [decarboxylating]</fullName>
    </alternativeName>
</protein>
<evidence type="ECO:0000256" key="3">
    <source>
        <dbReference type="ARBA" id="ARBA00009400"/>
    </source>
</evidence>
<dbReference type="SUPFAM" id="SSF51690">
    <property type="entry name" value="Nicotinate/Quinolinate PRTase C-terminal domain-like"/>
    <property type="match status" value="1"/>
</dbReference>
<evidence type="ECO:0000256" key="7">
    <source>
        <dbReference type="ARBA" id="ARBA00022679"/>
    </source>
</evidence>
<dbReference type="EMBL" id="JBHSDV010000003">
    <property type="protein sequence ID" value="MFC4388370.1"/>
    <property type="molecule type" value="Genomic_DNA"/>
</dbReference>
<keyword evidence="6 10" id="KW-0328">Glycosyltransferase</keyword>
<dbReference type="Gene3D" id="3.90.1170.20">
    <property type="entry name" value="Quinolinate phosphoribosyl transferase, N-terminal domain"/>
    <property type="match status" value="1"/>
</dbReference>
<dbReference type="EC" id="2.4.2.19" evidence="4"/>
<feature type="domain" description="Quinolinate phosphoribosyl transferase C-terminal" evidence="11">
    <location>
        <begin position="109"/>
        <end position="273"/>
    </location>
</feature>
<evidence type="ECO:0000259" key="12">
    <source>
        <dbReference type="Pfam" id="PF02749"/>
    </source>
</evidence>
<evidence type="ECO:0000256" key="10">
    <source>
        <dbReference type="PIRNR" id="PIRNR006250"/>
    </source>
</evidence>
<dbReference type="NCBIfam" id="TIGR00078">
    <property type="entry name" value="nadC"/>
    <property type="match status" value="1"/>
</dbReference>
<dbReference type="InterPro" id="IPR036068">
    <property type="entry name" value="Nicotinate_pribotase-like_C"/>
</dbReference>
<dbReference type="CDD" id="cd01572">
    <property type="entry name" value="QPRTase"/>
    <property type="match status" value="1"/>
</dbReference>
<dbReference type="InterPro" id="IPR027277">
    <property type="entry name" value="NadC/ModD"/>
</dbReference>
<comment type="caution">
    <text evidence="13">The sequence shown here is derived from an EMBL/GenBank/DDBJ whole genome shotgun (WGS) entry which is preliminary data.</text>
</comment>
<comment type="pathway">
    <text evidence="2">Cofactor biosynthesis; NAD(+) biosynthesis; nicotinate D-ribonucleotide from quinolinate: step 1/1.</text>
</comment>
<evidence type="ECO:0000313" key="14">
    <source>
        <dbReference type="Proteomes" id="UP001595880"/>
    </source>
</evidence>
<sequence length="280" mass="30995">MNKWLLREQLQSFFSEDIGNGDITGELLFLNSNKTKGQLIAKEDGIIAGMIIIQEGYSLLDQTIEVNCFKTDGESVKKGEVICEVIGNTQHLLTGERVILNLIQHMSGIATLTKKCVDTLNSSHTKICDTRKTTPGLRMLEKYAVKIGGGVNHRYGLYDGVMIKDNHIKAIGSIYDAVKLVRENTGHMVKIEVEVETLEQLKEAVEAQPDIIMLDNCSASEVKEMVNLIPEPIISEVSGNITLENIHNYQDIGVDYISMGCLTHSPSGLDISFRLMGEII</sequence>
<evidence type="ECO:0000256" key="2">
    <source>
        <dbReference type="ARBA" id="ARBA00004893"/>
    </source>
</evidence>
<evidence type="ECO:0000256" key="9">
    <source>
        <dbReference type="ARBA" id="ARBA00047445"/>
    </source>
</evidence>
<feature type="domain" description="Quinolinate phosphoribosyl transferase N-terminal" evidence="12">
    <location>
        <begin position="22"/>
        <end position="107"/>
    </location>
</feature>
<dbReference type="GO" id="GO:0004514">
    <property type="term" value="F:nicotinate-nucleotide diphosphorylase (carboxylating) activity"/>
    <property type="evidence" value="ECO:0007669"/>
    <property type="project" value="UniProtKB-EC"/>
</dbReference>
<keyword evidence="7 10" id="KW-0808">Transferase</keyword>
<dbReference type="SUPFAM" id="SSF54675">
    <property type="entry name" value="Nicotinate/Quinolinate PRTase N-terminal domain-like"/>
    <property type="match status" value="1"/>
</dbReference>
<evidence type="ECO:0000259" key="11">
    <source>
        <dbReference type="Pfam" id="PF01729"/>
    </source>
</evidence>
<evidence type="ECO:0000256" key="1">
    <source>
        <dbReference type="ARBA" id="ARBA00003237"/>
    </source>
</evidence>
<dbReference type="InterPro" id="IPR013785">
    <property type="entry name" value="Aldolase_TIM"/>
</dbReference>
<dbReference type="RefSeq" id="WP_390199338.1">
    <property type="nucleotide sequence ID" value="NZ_JBHSDV010000003.1"/>
</dbReference>
<accession>A0ABV8VXP1</accession>
<keyword evidence="5" id="KW-0662">Pyridine nucleotide biosynthesis</keyword>
<evidence type="ECO:0000313" key="13">
    <source>
        <dbReference type="EMBL" id="MFC4388370.1"/>
    </source>
</evidence>
<dbReference type="Pfam" id="PF01729">
    <property type="entry name" value="QRPTase_C"/>
    <property type="match status" value="1"/>
</dbReference>
<proteinExistence type="inferred from homology"/>
<dbReference type="PANTHER" id="PTHR32179:SF3">
    <property type="entry name" value="NICOTINATE-NUCLEOTIDE PYROPHOSPHORYLASE [CARBOXYLATING]"/>
    <property type="match status" value="1"/>
</dbReference>
<dbReference type="PANTHER" id="PTHR32179">
    <property type="entry name" value="NICOTINATE-NUCLEOTIDE PYROPHOSPHORYLASE [CARBOXYLATING]"/>
    <property type="match status" value="1"/>
</dbReference>
<evidence type="ECO:0000256" key="8">
    <source>
        <dbReference type="ARBA" id="ARBA00033102"/>
    </source>
</evidence>
<dbReference type="InterPro" id="IPR002638">
    <property type="entry name" value="Quinolinate_PRibosylTrfase_C"/>
</dbReference>